<organism evidence="7 8">
    <name type="scientific">Sporormia fimetaria CBS 119925</name>
    <dbReference type="NCBI Taxonomy" id="1340428"/>
    <lineage>
        <taxon>Eukaryota</taxon>
        <taxon>Fungi</taxon>
        <taxon>Dikarya</taxon>
        <taxon>Ascomycota</taxon>
        <taxon>Pezizomycotina</taxon>
        <taxon>Dothideomycetes</taxon>
        <taxon>Pleosporomycetidae</taxon>
        <taxon>Pleosporales</taxon>
        <taxon>Sporormiaceae</taxon>
        <taxon>Sporormia</taxon>
    </lineage>
</organism>
<gene>
    <name evidence="7" type="ORF">M011DRAFT_409453</name>
</gene>
<reference evidence="7" key="1">
    <citation type="journal article" date="2020" name="Stud. Mycol.">
        <title>101 Dothideomycetes genomes: a test case for predicting lifestyles and emergence of pathogens.</title>
        <authorList>
            <person name="Haridas S."/>
            <person name="Albert R."/>
            <person name="Binder M."/>
            <person name="Bloem J."/>
            <person name="Labutti K."/>
            <person name="Salamov A."/>
            <person name="Andreopoulos B."/>
            <person name="Baker S."/>
            <person name="Barry K."/>
            <person name="Bills G."/>
            <person name="Bluhm B."/>
            <person name="Cannon C."/>
            <person name="Castanera R."/>
            <person name="Culley D."/>
            <person name="Daum C."/>
            <person name="Ezra D."/>
            <person name="Gonzalez J."/>
            <person name="Henrissat B."/>
            <person name="Kuo A."/>
            <person name="Liang C."/>
            <person name="Lipzen A."/>
            <person name="Lutzoni F."/>
            <person name="Magnuson J."/>
            <person name="Mondo S."/>
            <person name="Nolan M."/>
            <person name="Ohm R."/>
            <person name="Pangilinan J."/>
            <person name="Park H.-J."/>
            <person name="Ramirez L."/>
            <person name="Alfaro M."/>
            <person name="Sun H."/>
            <person name="Tritt A."/>
            <person name="Yoshinaga Y."/>
            <person name="Zwiers L.-H."/>
            <person name="Turgeon B."/>
            <person name="Goodwin S."/>
            <person name="Spatafora J."/>
            <person name="Crous P."/>
            <person name="Grigoriev I."/>
        </authorList>
    </citation>
    <scope>NUCLEOTIDE SEQUENCE</scope>
    <source>
        <strain evidence="7">CBS 119925</strain>
    </source>
</reference>
<dbReference type="InterPro" id="IPR000306">
    <property type="entry name" value="Znf_FYVE"/>
</dbReference>
<protein>
    <submittedName>
        <fullName evidence="7">FYVE-domain-containing protein</fullName>
    </submittedName>
</protein>
<proteinExistence type="predicted"/>
<dbReference type="SUPFAM" id="SSF57903">
    <property type="entry name" value="FYVE/PHD zinc finger"/>
    <property type="match status" value="1"/>
</dbReference>
<dbReference type="Gene3D" id="3.30.40.10">
    <property type="entry name" value="Zinc/RING finger domain, C3HC4 (zinc finger)"/>
    <property type="match status" value="1"/>
</dbReference>
<dbReference type="GO" id="GO:0006623">
    <property type="term" value="P:protein targeting to vacuole"/>
    <property type="evidence" value="ECO:0007669"/>
    <property type="project" value="TreeGrafter"/>
</dbReference>
<evidence type="ECO:0000259" key="6">
    <source>
        <dbReference type="PROSITE" id="PS50178"/>
    </source>
</evidence>
<dbReference type="InterPro" id="IPR011011">
    <property type="entry name" value="Znf_FYVE_PHD"/>
</dbReference>
<evidence type="ECO:0000256" key="4">
    <source>
        <dbReference type="PROSITE-ProRule" id="PRU00091"/>
    </source>
</evidence>
<dbReference type="GO" id="GO:0043130">
    <property type="term" value="F:ubiquitin binding"/>
    <property type="evidence" value="ECO:0007669"/>
    <property type="project" value="TreeGrafter"/>
</dbReference>
<dbReference type="GO" id="GO:0032266">
    <property type="term" value="F:phosphatidylinositol-3-phosphate binding"/>
    <property type="evidence" value="ECO:0007669"/>
    <property type="project" value="TreeGrafter"/>
</dbReference>
<dbReference type="PROSITE" id="PS50178">
    <property type="entry name" value="ZF_FYVE"/>
    <property type="match status" value="1"/>
</dbReference>
<evidence type="ECO:0000313" key="8">
    <source>
        <dbReference type="Proteomes" id="UP000799440"/>
    </source>
</evidence>
<dbReference type="Proteomes" id="UP000799440">
    <property type="component" value="Unassembled WGS sequence"/>
</dbReference>
<dbReference type="PANTHER" id="PTHR47794:SF1">
    <property type="entry name" value="VACUOLAR PROTEIN SORTING-ASSOCIATED PROTEIN 27"/>
    <property type="match status" value="1"/>
</dbReference>
<evidence type="ECO:0000313" key="7">
    <source>
        <dbReference type="EMBL" id="KAF2744004.1"/>
    </source>
</evidence>
<dbReference type="SMART" id="SM00064">
    <property type="entry name" value="FYVE"/>
    <property type="match status" value="1"/>
</dbReference>
<dbReference type="InterPro" id="IPR017455">
    <property type="entry name" value="Znf_FYVE-rel"/>
</dbReference>
<feature type="domain" description="FYVE-type" evidence="6">
    <location>
        <begin position="155"/>
        <end position="210"/>
    </location>
</feature>
<dbReference type="AlphaFoldDB" id="A0A6A6V2P7"/>
<dbReference type="GO" id="GO:0008270">
    <property type="term" value="F:zinc ion binding"/>
    <property type="evidence" value="ECO:0007669"/>
    <property type="project" value="UniProtKB-KW"/>
</dbReference>
<dbReference type="PANTHER" id="PTHR47794">
    <property type="entry name" value="VACUOLAR PROTEIN SORTING-ASSOCIATED PROTEIN 27"/>
    <property type="match status" value="1"/>
</dbReference>
<dbReference type="GO" id="GO:0043328">
    <property type="term" value="P:protein transport to vacuole involved in ubiquitin-dependent protein catabolic process via the multivesicular body sorting pathway"/>
    <property type="evidence" value="ECO:0007669"/>
    <property type="project" value="TreeGrafter"/>
</dbReference>
<accession>A0A6A6V2P7</accession>
<dbReference type="InterPro" id="IPR013083">
    <property type="entry name" value="Znf_RING/FYVE/PHD"/>
</dbReference>
<feature type="region of interest" description="Disordered" evidence="5">
    <location>
        <begin position="1"/>
        <end position="61"/>
    </location>
</feature>
<keyword evidence="2 4" id="KW-0863">Zinc-finger</keyword>
<dbReference type="OrthoDB" id="10018316at2759"/>
<evidence type="ECO:0000256" key="2">
    <source>
        <dbReference type="ARBA" id="ARBA00022771"/>
    </source>
</evidence>
<keyword evidence="8" id="KW-1185">Reference proteome</keyword>
<dbReference type="GO" id="GO:0033565">
    <property type="term" value="C:ESCRT-0 complex"/>
    <property type="evidence" value="ECO:0007669"/>
    <property type="project" value="TreeGrafter"/>
</dbReference>
<evidence type="ECO:0000256" key="5">
    <source>
        <dbReference type="SAM" id="MobiDB-lite"/>
    </source>
</evidence>
<feature type="region of interest" description="Disordered" evidence="5">
    <location>
        <begin position="216"/>
        <end position="240"/>
    </location>
</feature>
<name>A0A6A6V2P7_9PLEO</name>
<keyword evidence="3" id="KW-0862">Zinc</keyword>
<evidence type="ECO:0000256" key="1">
    <source>
        <dbReference type="ARBA" id="ARBA00022723"/>
    </source>
</evidence>
<dbReference type="Pfam" id="PF01363">
    <property type="entry name" value="FYVE"/>
    <property type="match status" value="1"/>
</dbReference>
<dbReference type="CDD" id="cd15760">
    <property type="entry name" value="FYVE_scVPS27p_like"/>
    <property type="match status" value="1"/>
</dbReference>
<keyword evidence="1" id="KW-0479">Metal-binding</keyword>
<sequence length="263" mass="28458">MRTAPTYPHHAYKTSISSQYSPYSPLGSGPNTPSSNVSPTSPRSAHLPMPGQHAPQIRRPKNPIYVPAALRRTEVPVRHSPPKIDAGVNTPNGSWGASGAFGTVAGDGSQTLTPITSEDMNSIYGDTPLSPVNGPITRNHWQPDGSTAVCTASACQAPFGMFNRRHHCRKCGGIFCSQHSQRHVPLNEDALFHPEGSLERACDRCFTQYQQWEKMRTSRQNSGSSGSSTTAVQIAAPAMKRPENNRVGSIANSFSGAWNWSTF</sequence>
<evidence type="ECO:0000256" key="3">
    <source>
        <dbReference type="ARBA" id="ARBA00022833"/>
    </source>
</evidence>
<dbReference type="EMBL" id="MU006592">
    <property type="protein sequence ID" value="KAF2744004.1"/>
    <property type="molecule type" value="Genomic_DNA"/>
</dbReference>
<feature type="compositionally biased region" description="Low complexity" evidence="5">
    <location>
        <begin position="27"/>
        <end position="44"/>
    </location>
</feature>